<proteinExistence type="predicted"/>
<gene>
    <name evidence="1" type="ORF">PILCRDRAFT_192655</name>
</gene>
<accession>A0A0C3GGB4</accession>
<reference evidence="2" key="2">
    <citation type="submission" date="2015-01" db="EMBL/GenBank/DDBJ databases">
        <title>Evolutionary Origins and Diversification of the Mycorrhizal Mutualists.</title>
        <authorList>
            <consortium name="DOE Joint Genome Institute"/>
            <consortium name="Mycorrhizal Genomics Consortium"/>
            <person name="Kohler A."/>
            <person name="Kuo A."/>
            <person name="Nagy L.G."/>
            <person name="Floudas D."/>
            <person name="Copeland A."/>
            <person name="Barry K.W."/>
            <person name="Cichocki N."/>
            <person name="Veneault-Fourrey C."/>
            <person name="LaButti K."/>
            <person name="Lindquist E.A."/>
            <person name="Lipzen A."/>
            <person name="Lundell T."/>
            <person name="Morin E."/>
            <person name="Murat C."/>
            <person name="Riley R."/>
            <person name="Ohm R."/>
            <person name="Sun H."/>
            <person name="Tunlid A."/>
            <person name="Henrissat B."/>
            <person name="Grigoriev I.V."/>
            <person name="Hibbett D.S."/>
            <person name="Martin F."/>
        </authorList>
    </citation>
    <scope>NUCLEOTIDE SEQUENCE [LARGE SCALE GENOMIC DNA]</scope>
    <source>
        <strain evidence="2">F 1598</strain>
    </source>
</reference>
<dbReference type="AlphaFoldDB" id="A0A0C3GGB4"/>
<reference evidence="1 2" key="1">
    <citation type="submission" date="2014-04" db="EMBL/GenBank/DDBJ databases">
        <authorList>
            <consortium name="DOE Joint Genome Institute"/>
            <person name="Kuo A."/>
            <person name="Tarkka M."/>
            <person name="Buscot F."/>
            <person name="Kohler A."/>
            <person name="Nagy L.G."/>
            <person name="Floudas D."/>
            <person name="Copeland A."/>
            <person name="Barry K.W."/>
            <person name="Cichocki N."/>
            <person name="Veneault-Fourrey C."/>
            <person name="LaButti K."/>
            <person name="Lindquist E.A."/>
            <person name="Lipzen A."/>
            <person name="Lundell T."/>
            <person name="Morin E."/>
            <person name="Murat C."/>
            <person name="Sun H."/>
            <person name="Tunlid A."/>
            <person name="Henrissat B."/>
            <person name="Grigoriev I.V."/>
            <person name="Hibbett D.S."/>
            <person name="Martin F."/>
            <person name="Nordberg H.P."/>
            <person name="Cantor M.N."/>
            <person name="Hua S.X."/>
        </authorList>
    </citation>
    <scope>NUCLEOTIDE SEQUENCE [LARGE SCALE GENOMIC DNA]</scope>
    <source>
        <strain evidence="1 2">F 1598</strain>
    </source>
</reference>
<sequence>MRRCCAERRPFVLYKEEVRYLFVEEGVFQAPSTFLSSEYRGFVWTLVDADEAQNGVPERLVPSNTGHFVIYSTSPDCSRWSCVHKTIRERVIVMDPWTWKREIKRAAPLRLDEPDFDRINDIFYEFGPIPRLCIEYNKEELSRYKVKLTDALSDLTISKLTGLIEGGIGLSMNAVSHKLCLVEPD</sequence>
<organism evidence="1 2">
    <name type="scientific">Piloderma croceum (strain F 1598)</name>
    <dbReference type="NCBI Taxonomy" id="765440"/>
    <lineage>
        <taxon>Eukaryota</taxon>
        <taxon>Fungi</taxon>
        <taxon>Dikarya</taxon>
        <taxon>Basidiomycota</taxon>
        <taxon>Agaricomycotina</taxon>
        <taxon>Agaricomycetes</taxon>
        <taxon>Agaricomycetidae</taxon>
        <taxon>Atheliales</taxon>
        <taxon>Atheliaceae</taxon>
        <taxon>Piloderma</taxon>
    </lineage>
</organism>
<dbReference type="Proteomes" id="UP000054166">
    <property type="component" value="Unassembled WGS sequence"/>
</dbReference>
<dbReference type="OrthoDB" id="2340858at2759"/>
<evidence type="ECO:0000313" key="2">
    <source>
        <dbReference type="Proteomes" id="UP000054166"/>
    </source>
</evidence>
<dbReference type="InParanoid" id="A0A0C3GGB4"/>
<name>A0A0C3GGB4_PILCF</name>
<protein>
    <submittedName>
        <fullName evidence="1">Uncharacterized protein</fullName>
    </submittedName>
</protein>
<evidence type="ECO:0000313" key="1">
    <source>
        <dbReference type="EMBL" id="KIM89676.1"/>
    </source>
</evidence>
<dbReference type="EMBL" id="KN832974">
    <property type="protein sequence ID" value="KIM89676.1"/>
    <property type="molecule type" value="Genomic_DNA"/>
</dbReference>
<dbReference type="HOGENOM" id="CLU_1461844_0_0_1"/>
<keyword evidence="2" id="KW-1185">Reference proteome</keyword>